<evidence type="ECO:0000256" key="1">
    <source>
        <dbReference type="ARBA" id="ARBA00004429"/>
    </source>
</evidence>
<comment type="subcellular location">
    <subcellularLocation>
        <location evidence="1">Cell inner membrane</location>
        <topology evidence="1">Multi-pass membrane protein</topology>
    </subcellularLocation>
</comment>
<dbReference type="OrthoDB" id="9806127at2"/>
<dbReference type="PATRIC" id="fig|451644.5.peg.850"/>
<evidence type="ECO:0000256" key="3">
    <source>
        <dbReference type="ARBA" id="ARBA00022475"/>
    </source>
</evidence>
<evidence type="ECO:0000256" key="9">
    <source>
        <dbReference type="ARBA" id="ARBA00023136"/>
    </source>
</evidence>
<keyword evidence="3" id="KW-1003">Cell membrane</keyword>
<feature type="domain" description="ABC transmembrane type-1" evidence="14">
    <location>
        <begin position="37"/>
        <end position="319"/>
    </location>
</feature>
<dbReference type="PANTHER" id="PTHR43394:SF1">
    <property type="entry name" value="ATP-BINDING CASSETTE SUB-FAMILY B MEMBER 10, MITOCHONDRIAL"/>
    <property type="match status" value="1"/>
</dbReference>
<dbReference type="Pfam" id="PF00005">
    <property type="entry name" value="ABC_tran"/>
    <property type="match status" value="1"/>
</dbReference>
<dbReference type="Gene3D" id="1.20.1560.10">
    <property type="entry name" value="ABC transporter type 1, transmembrane domain"/>
    <property type="match status" value="1"/>
</dbReference>
<keyword evidence="9 12" id="KW-0472">Membrane</keyword>
<keyword evidence="2" id="KW-0813">Transport</keyword>
<evidence type="ECO:0000256" key="5">
    <source>
        <dbReference type="ARBA" id="ARBA00022692"/>
    </source>
</evidence>
<keyword evidence="8 12" id="KW-1133">Transmembrane helix</keyword>
<gene>
    <name evidence="15" type="ORF">ACT17_04230</name>
</gene>
<keyword evidence="5 12" id="KW-0812">Transmembrane</keyword>
<dbReference type="PROSITE" id="PS00211">
    <property type="entry name" value="ABC_TRANSPORTER_1"/>
    <property type="match status" value="1"/>
</dbReference>
<evidence type="ECO:0000256" key="12">
    <source>
        <dbReference type="SAM" id="Phobius"/>
    </source>
</evidence>
<dbReference type="GO" id="GO:0005886">
    <property type="term" value="C:plasma membrane"/>
    <property type="evidence" value="ECO:0007669"/>
    <property type="project" value="UniProtKB-SubCell"/>
</dbReference>
<dbReference type="SUPFAM" id="SSF52540">
    <property type="entry name" value="P-loop containing nucleoside triphosphate hydrolases"/>
    <property type="match status" value="1"/>
</dbReference>
<evidence type="ECO:0000313" key="16">
    <source>
        <dbReference type="Proteomes" id="UP000037594"/>
    </source>
</evidence>
<dbReference type="CDD" id="cd18543">
    <property type="entry name" value="ABC_6TM_Rv0194_D1_like"/>
    <property type="match status" value="1"/>
</dbReference>
<dbReference type="PROSITE" id="PS50929">
    <property type="entry name" value="ABC_TM1F"/>
    <property type="match status" value="1"/>
</dbReference>
<feature type="transmembrane region" description="Helical" evidence="12">
    <location>
        <begin position="73"/>
        <end position="93"/>
    </location>
</feature>
<evidence type="ECO:0000256" key="2">
    <source>
        <dbReference type="ARBA" id="ARBA00022448"/>
    </source>
</evidence>
<keyword evidence="6" id="KW-0547">Nucleotide-binding</keyword>
<feature type="domain" description="ABC transporter" evidence="13">
    <location>
        <begin position="351"/>
        <end position="585"/>
    </location>
</feature>
<evidence type="ECO:0000256" key="8">
    <source>
        <dbReference type="ARBA" id="ARBA00022989"/>
    </source>
</evidence>
<evidence type="ECO:0000256" key="4">
    <source>
        <dbReference type="ARBA" id="ARBA00022519"/>
    </source>
</evidence>
<feature type="transmembrane region" description="Helical" evidence="12">
    <location>
        <begin position="293"/>
        <end position="316"/>
    </location>
</feature>
<dbReference type="FunFam" id="3.40.50.300:FF:000221">
    <property type="entry name" value="Multidrug ABC transporter ATP-binding protein"/>
    <property type="match status" value="1"/>
</dbReference>
<dbReference type="Gene3D" id="3.40.50.300">
    <property type="entry name" value="P-loop containing nucleotide triphosphate hydrolases"/>
    <property type="match status" value="1"/>
</dbReference>
<evidence type="ECO:0000256" key="11">
    <source>
        <dbReference type="SAM" id="MobiDB-lite"/>
    </source>
</evidence>
<feature type="compositionally biased region" description="Basic and acidic residues" evidence="11">
    <location>
        <begin position="608"/>
        <end position="618"/>
    </location>
</feature>
<sequence>MDPVSHPAIAPSPKRIRTSSDLRRLLPYLLPYRARWIVMVVVAVVSLAATVAIPLMTKAVIDGPVRHQDQHGLWVLGSAAVAVGISEAVLWFIRRWMVARATMGVEADIRKDLYARLQILPMSFHGRWQSGQLLSRVMNDLSTIRRFLSFGLVFLILNALQIIVVTSILLAMYWPLGVVVLVSIVPIAATVLHFEREYTRLSRLAQDQTGHVATHVEEAALGLRVVKAFGREDYVFDRFDEQATQLYDTQFARVSVSAKFWTLLEVIPNLTLIVVLGFGAYAAGHGYVTMGTLVAFITMMLSLVWPIASLGFLLSMTQESFTAANRIAEIFDAPVEIADGPVSQPPRGGRLELRDVGFKFPDGDDWALRHVDAVVEPGQTLALVGATGSGKSVLAALFSRLYDVTEGQILIDGRDIRELSLPALRQTVATAFEDPTLFSMSVAENLRLGRADATDEQLEQAVEIAAAQFVYELPFGLDTRIGEQGMSLSGGQRQRLSLARAILAAPKILVLDDTLSALDVHTEAVVTEALGRVLRGVTGVIVAHRASTVLLADKVALLQNGTITHIGTHAQLLAQVPQYRYLLAADDQLDDACERSCEWEDDEELGRLQRGHDERAAIDEAGEPARFGAEVQRR</sequence>
<dbReference type="SMART" id="SM00382">
    <property type="entry name" value="AAA"/>
    <property type="match status" value="1"/>
</dbReference>
<evidence type="ECO:0000256" key="10">
    <source>
        <dbReference type="ARBA" id="ARBA00023455"/>
    </source>
</evidence>
<proteinExistence type="inferred from homology"/>
<dbReference type="Proteomes" id="UP000037594">
    <property type="component" value="Unassembled WGS sequence"/>
</dbReference>
<feature type="transmembrane region" description="Helical" evidence="12">
    <location>
        <begin position="147"/>
        <end position="170"/>
    </location>
</feature>
<dbReference type="InterPro" id="IPR036640">
    <property type="entry name" value="ABC1_TM_sf"/>
</dbReference>
<organism evidence="15 16">
    <name type="scientific">Mycolicibacterium conceptionense</name>
    <dbReference type="NCBI Taxonomy" id="451644"/>
    <lineage>
        <taxon>Bacteria</taxon>
        <taxon>Bacillati</taxon>
        <taxon>Actinomycetota</taxon>
        <taxon>Actinomycetes</taxon>
        <taxon>Mycobacteriales</taxon>
        <taxon>Mycobacteriaceae</taxon>
        <taxon>Mycolicibacterium</taxon>
    </lineage>
</organism>
<evidence type="ECO:0000256" key="7">
    <source>
        <dbReference type="ARBA" id="ARBA00022840"/>
    </source>
</evidence>
<dbReference type="InterPro" id="IPR017871">
    <property type="entry name" value="ABC_transporter-like_CS"/>
</dbReference>
<comment type="similarity">
    <text evidence="10">Belongs to the ABC transporter superfamily. Siderophore-Fe(3+) uptake transporter (SIUT) (TC 3.A.1.21) family.</text>
</comment>
<keyword evidence="7" id="KW-0067">ATP-binding</keyword>
<dbReference type="GO" id="GO:0005524">
    <property type="term" value="F:ATP binding"/>
    <property type="evidence" value="ECO:0007669"/>
    <property type="project" value="UniProtKB-KW"/>
</dbReference>
<dbReference type="PROSITE" id="PS50893">
    <property type="entry name" value="ABC_TRANSPORTER_2"/>
    <property type="match status" value="1"/>
</dbReference>
<dbReference type="InterPro" id="IPR039421">
    <property type="entry name" value="Type_1_exporter"/>
</dbReference>
<feature type="transmembrane region" description="Helical" evidence="12">
    <location>
        <begin position="176"/>
        <end position="194"/>
    </location>
</feature>
<dbReference type="AlphaFoldDB" id="A0A0J8X370"/>
<dbReference type="GO" id="GO:0016887">
    <property type="term" value="F:ATP hydrolysis activity"/>
    <property type="evidence" value="ECO:0007669"/>
    <property type="project" value="InterPro"/>
</dbReference>
<keyword evidence="4" id="KW-0997">Cell inner membrane</keyword>
<feature type="transmembrane region" description="Helical" evidence="12">
    <location>
        <begin position="260"/>
        <end position="281"/>
    </location>
</feature>
<dbReference type="InterPro" id="IPR003593">
    <property type="entry name" value="AAA+_ATPase"/>
</dbReference>
<reference evidence="15 16" key="1">
    <citation type="submission" date="2015-06" db="EMBL/GenBank/DDBJ databases">
        <title>Genome sequence of Mycobacterium conceptionense strain MLE.</title>
        <authorList>
            <person name="Greninger A.L."/>
            <person name="Cunningham G."/>
            <person name="Chiu C.Y."/>
            <person name="Miller S."/>
        </authorList>
    </citation>
    <scope>NUCLEOTIDE SEQUENCE [LARGE SCALE GENOMIC DNA]</scope>
    <source>
        <strain evidence="15 16">MLE</strain>
    </source>
</reference>
<protein>
    <submittedName>
        <fullName evidence="15">ABC transporter</fullName>
    </submittedName>
</protein>
<dbReference type="EMBL" id="LFOD01000002">
    <property type="protein sequence ID" value="KMV19929.1"/>
    <property type="molecule type" value="Genomic_DNA"/>
</dbReference>
<feature type="transmembrane region" description="Helical" evidence="12">
    <location>
        <begin position="34"/>
        <end position="53"/>
    </location>
</feature>
<dbReference type="GO" id="GO:0015421">
    <property type="term" value="F:ABC-type oligopeptide transporter activity"/>
    <property type="evidence" value="ECO:0007669"/>
    <property type="project" value="TreeGrafter"/>
</dbReference>
<dbReference type="InterPro" id="IPR027417">
    <property type="entry name" value="P-loop_NTPase"/>
</dbReference>
<dbReference type="InterPro" id="IPR003439">
    <property type="entry name" value="ABC_transporter-like_ATP-bd"/>
</dbReference>
<dbReference type="PANTHER" id="PTHR43394">
    <property type="entry name" value="ATP-DEPENDENT PERMEASE MDL1, MITOCHONDRIAL"/>
    <property type="match status" value="1"/>
</dbReference>
<name>A0A0J8X370_9MYCO</name>
<evidence type="ECO:0000259" key="13">
    <source>
        <dbReference type="PROSITE" id="PS50893"/>
    </source>
</evidence>
<evidence type="ECO:0000313" key="15">
    <source>
        <dbReference type="EMBL" id="KMV19929.1"/>
    </source>
</evidence>
<dbReference type="InterPro" id="IPR011527">
    <property type="entry name" value="ABC1_TM_dom"/>
</dbReference>
<comment type="caution">
    <text evidence="15">The sequence shown here is derived from an EMBL/GenBank/DDBJ whole genome shotgun (WGS) entry which is preliminary data.</text>
</comment>
<feature type="region of interest" description="Disordered" evidence="11">
    <location>
        <begin position="608"/>
        <end position="634"/>
    </location>
</feature>
<accession>A0A0J8X370</accession>
<evidence type="ECO:0000259" key="14">
    <source>
        <dbReference type="PROSITE" id="PS50929"/>
    </source>
</evidence>
<dbReference type="SUPFAM" id="SSF90123">
    <property type="entry name" value="ABC transporter transmembrane region"/>
    <property type="match status" value="1"/>
</dbReference>
<evidence type="ECO:0000256" key="6">
    <source>
        <dbReference type="ARBA" id="ARBA00022741"/>
    </source>
</evidence>
<dbReference type="Pfam" id="PF00664">
    <property type="entry name" value="ABC_membrane"/>
    <property type="match status" value="1"/>
</dbReference>